<gene>
    <name evidence="1" type="ORF">C6P37_05530</name>
</gene>
<dbReference type="AlphaFoldDB" id="A0A3E0K5X9"/>
<name>A0A3E0K5X9_9BACI</name>
<reference evidence="1 2" key="1">
    <citation type="submission" date="2018-03" db="EMBL/GenBank/DDBJ databases">
        <authorList>
            <person name="Keele B.F."/>
        </authorList>
    </citation>
    <scope>NUCLEOTIDE SEQUENCE [LARGE SCALE GENOMIC DNA]</scope>
    <source>
        <strain evidence="1">ZCTH4_d</strain>
    </source>
</reference>
<evidence type="ECO:0000313" key="1">
    <source>
        <dbReference type="EMBL" id="REJ29402.1"/>
    </source>
</evidence>
<dbReference type="RefSeq" id="WP_276643010.1">
    <property type="nucleotide sequence ID" value="NZ_QEWE01000014.1"/>
</dbReference>
<sequence>MAGKGKTPNVAASRQENISRKAIPFIAWMVGERDRICRIGLQNSFLRLKAVGIPQRENISGKGRAGSLSFLSGAYI</sequence>
<accession>A0A3E0K5X9</accession>
<dbReference type="Proteomes" id="UP000257014">
    <property type="component" value="Unassembled WGS sequence"/>
</dbReference>
<organism evidence="1 2">
    <name type="scientific">Caldibacillus debilis</name>
    <dbReference type="NCBI Taxonomy" id="301148"/>
    <lineage>
        <taxon>Bacteria</taxon>
        <taxon>Bacillati</taxon>
        <taxon>Bacillota</taxon>
        <taxon>Bacilli</taxon>
        <taxon>Bacillales</taxon>
        <taxon>Bacillaceae</taxon>
        <taxon>Caldibacillus</taxon>
    </lineage>
</organism>
<proteinExistence type="predicted"/>
<evidence type="ECO:0000313" key="2">
    <source>
        <dbReference type="Proteomes" id="UP000257014"/>
    </source>
</evidence>
<comment type="caution">
    <text evidence="1">The sequence shown here is derived from an EMBL/GenBank/DDBJ whole genome shotgun (WGS) entry which is preliminary data.</text>
</comment>
<dbReference type="EMBL" id="QEWE01000014">
    <property type="protein sequence ID" value="REJ29402.1"/>
    <property type="molecule type" value="Genomic_DNA"/>
</dbReference>
<protein>
    <submittedName>
        <fullName evidence="1">Uncharacterized protein</fullName>
    </submittedName>
</protein>